<dbReference type="Proteomes" id="UP000323521">
    <property type="component" value="Chromosome"/>
</dbReference>
<sequence>MKRTVIITGASRGIGKAAAELFARHGDHVLINYRHSEEMAHALVNNLKNQGYSAACFQADVSKRREVDLMVEFCREKFGKIHVLVNNAGISESKLFTDITEEEWDIMLNTNLKGVFNCTQSVLKQMIPQKEGVIINVSSIWGLAGGSCEVHYSAAKAGIIGLTKALAKEVGPSNIRVNCVAPGVIQTDMMNGYDETTLEELKNQTPLLKLGQARDVASAIFYLASEEARFITGHVLNVTGGFVV</sequence>
<dbReference type="GO" id="GO:0032787">
    <property type="term" value="P:monocarboxylic acid metabolic process"/>
    <property type="evidence" value="ECO:0007669"/>
    <property type="project" value="UniProtKB-ARBA"/>
</dbReference>
<dbReference type="PRINTS" id="PR00081">
    <property type="entry name" value="GDHRDH"/>
</dbReference>
<dbReference type="PANTHER" id="PTHR42879:SF2">
    <property type="entry name" value="3-OXOACYL-[ACYL-CARRIER-PROTEIN] REDUCTASE FABG"/>
    <property type="match status" value="1"/>
</dbReference>
<dbReference type="PRINTS" id="PR00080">
    <property type="entry name" value="SDRFAMILY"/>
</dbReference>
<keyword evidence="2" id="KW-0560">Oxidoreductase</keyword>
<proteinExistence type="inferred from homology"/>
<dbReference type="NCBIfam" id="NF005559">
    <property type="entry name" value="PRK07231.1"/>
    <property type="match status" value="1"/>
</dbReference>
<evidence type="ECO:0000256" key="3">
    <source>
        <dbReference type="ARBA" id="ARBA00023221"/>
    </source>
</evidence>
<dbReference type="OrthoDB" id="9803333at2"/>
<evidence type="ECO:0000256" key="2">
    <source>
        <dbReference type="ARBA" id="ARBA00023002"/>
    </source>
</evidence>
<dbReference type="FunFam" id="3.40.50.720:FF:000173">
    <property type="entry name" value="3-oxoacyl-[acyl-carrier protein] reductase"/>
    <property type="match status" value="1"/>
</dbReference>
<dbReference type="PANTHER" id="PTHR42879">
    <property type="entry name" value="3-OXOACYL-(ACYL-CARRIER-PROTEIN) REDUCTASE"/>
    <property type="match status" value="1"/>
</dbReference>
<comment type="similarity">
    <text evidence="1">Belongs to the short-chain dehydrogenases/reductases (SDR) family.</text>
</comment>
<dbReference type="NCBIfam" id="NF047420">
    <property type="entry name" value="EF_P_mod_YmfI"/>
    <property type="match status" value="1"/>
</dbReference>
<keyword evidence="3" id="KW-0443">Lipid metabolism</keyword>
<dbReference type="Gene3D" id="3.40.50.720">
    <property type="entry name" value="NAD(P)-binding Rossmann-like Domain"/>
    <property type="match status" value="1"/>
</dbReference>
<evidence type="ECO:0000313" key="5">
    <source>
        <dbReference type="Proteomes" id="UP000323521"/>
    </source>
</evidence>
<protein>
    <submittedName>
        <fullName evidence="4">3-ketoacyl-ACP reductase</fullName>
    </submittedName>
</protein>
<dbReference type="GO" id="GO:0008202">
    <property type="term" value="P:steroid metabolic process"/>
    <property type="evidence" value="ECO:0007669"/>
    <property type="project" value="UniProtKB-KW"/>
</dbReference>
<gene>
    <name evidence="4" type="ORF">DCMF_25180</name>
</gene>
<accession>A0A3G1KYN7</accession>
<dbReference type="KEGG" id="fwa:DCMF_25180"/>
<dbReference type="InterPro" id="IPR020904">
    <property type="entry name" value="Sc_DH/Rdtase_CS"/>
</dbReference>
<dbReference type="InterPro" id="IPR002347">
    <property type="entry name" value="SDR_fam"/>
</dbReference>
<dbReference type="NCBIfam" id="NF009466">
    <property type="entry name" value="PRK12826.1-2"/>
    <property type="match status" value="1"/>
</dbReference>
<dbReference type="InterPro" id="IPR050259">
    <property type="entry name" value="SDR"/>
</dbReference>
<name>A0A3G1KYN7_FORW1</name>
<dbReference type="GO" id="GO:0016491">
    <property type="term" value="F:oxidoreductase activity"/>
    <property type="evidence" value="ECO:0007669"/>
    <property type="project" value="UniProtKB-KW"/>
</dbReference>
<evidence type="ECO:0000313" key="4">
    <source>
        <dbReference type="EMBL" id="ATW27606.1"/>
    </source>
</evidence>
<organism evidence="4 5">
    <name type="scientific">Formimonas warabiya</name>
    <dbReference type="NCBI Taxonomy" id="1761012"/>
    <lineage>
        <taxon>Bacteria</taxon>
        <taxon>Bacillati</taxon>
        <taxon>Bacillota</taxon>
        <taxon>Clostridia</taxon>
        <taxon>Eubacteriales</taxon>
        <taxon>Peptococcaceae</taxon>
        <taxon>Candidatus Formimonas</taxon>
    </lineage>
</organism>
<dbReference type="InterPro" id="IPR036291">
    <property type="entry name" value="NAD(P)-bd_dom_sf"/>
</dbReference>
<reference evidence="4 5" key="1">
    <citation type="submission" date="2016-10" db="EMBL/GenBank/DDBJ databases">
        <title>Complete Genome Sequence of Peptococcaceae strain DCMF.</title>
        <authorList>
            <person name="Edwards R.J."/>
            <person name="Holland S.I."/>
            <person name="Deshpande N.P."/>
            <person name="Wong Y.K."/>
            <person name="Ertan H."/>
            <person name="Manefield M."/>
            <person name="Russell T.L."/>
            <person name="Lee M.J."/>
        </authorList>
    </citation>
    <scope>NUCLEOTIDE SEQUENCE [LARGE SCALE GENOMIC DNA]</scope>
    <source>
        <strain evidence="4 5">DCMF</strain>
    </source>
</reference>
<dbReference type="AlphaFoldDB" id="A0A3G1KYN7"/>
<evidence type="ECO:0000256" key="1">
    <source>
        <dbReference type="ARBA" id="ARBA00006484"/>
    </source>
</evidence>
<dbReference type="Pfam" id="PF13561">
    <property type="entry name" value="adh_short_C2"/>
    <property type="match status" value="1"/>
</dbReference>
<keyword evidence="3" id="KW-0753">Steroid metabolism</keyword>
<dbReference type="RefSeq" id="WP_148136977.1">
    <property type="nucleotide sequence ID" value="NZ_CP017634.1"/>
</dbReference>
<keyword evidence="5" id="KW-1185">Reference proteome</keyword>
<dbReference type="PROSITE" id="PS00061">
    <property type="entry name" value="ADH_SHORT"/>
    <property type="match status" value="1"/>
</dbReference>
<dbReference type="EMBL" id="CP017634">
    <property type="protein sequence ID" value="ATW27606.1"/>
    <property type="molecule type" value="Genomic_DNA"/>
</dbReference>
<dbReference type="SUPFAM" id="SSF51735">
    <property type="entry name" value="NAD(P)-binding Rossmann-fold domains"/>
    <property type="match status" value="1"/>
</dbReference>